<evidence type="ECO:0000256" key="3">
    <source>
        <dbReference type="ARBA" id="ARBA00022692"/>
    </source>
</evidence>
<evidence type="ECO:0000256" key="7">
    <source>
        <dbReference type="SAM" id="Phobius"/>
    </source>
</evidence>
<comment type="subcellular location">
    <subcellularLocation>
        <location evidence="1">Cell membrane</location>
        <topology evidence="1">Multi-pass membrane protein</topology>
    </subcellularLocation>
</comment>
<dbReference type="Pfam" id="PF03631">
    <property type="entry name" value="Virul_fac_BrkB"/>
    <property type="match status" value="1"/>
</dbReference>
<protein>
    <submittedName>
        <fullName evidence="8">Ribonuclease BN</fullName>
    </submittedName>
</protein>
<feature type="transmembrane region" description="Helical" evidence="7">
    <location>
        <begin position="336"/>
        <end position="357"/>
    </location>
</feature>
<keyword evidence="3 7" id="KW-0812">Transmembrane</keyword>
<feature type="transmembrane region" description="Helical" evidence="7">
    <location>
        <begin position="291"/>
        <end position="316"/>
    </location>
</feature>
<keyword evidence="5 7" id="KW-0472">Membrane</keyword>
<organism evidence="8 9">
    <name type="scientific">Candidatus Jettenia ecosi</name>
    <dbReference type="NCBI Taxonomy" id="2494326"/>
    <lineage>
        <taxon>Bacteria</taxon>
        <taxon>Pseudomonadati</taxon>
        <taxon>Planctomycetota</taxon>
        <taxon>Candidatus Brocadiia</taxon>
        <taxon>Candidatus Brocadiales</taxon>
        <taxon>Candidatus Brocadiaceae</taxon>
        <taxon>Candidatus Jettenia</taxon>
    </lineage>
</organism>
<dbReference type="NCBIfam" id="TIGR00765">
    <property type="entry name" value="yihY_not_rbn"/>
    <property type="match status" value="1"/>
</dbReference>
<dbReference type="AlphaFoldDB" id="A0A533QEM6"/>
<accession>A0A533QEM6</accession>
<sequence length="588" mass="66692">MDSVNPLVFYNKIKRFISVDVWADVEETSASRRFFRKLLKVCLLTVREFTDGQWPLKASALTFVSLISLVPFLAFILSISKGLGAEKILNQKIDDYIIELPGGKTTSSVVHFKRRLLTQIDMLNFTDPSSKNKLLNTIESFDAVMILEDKGENQNDFPKEERAEDIPVFSELSLSQNLSMNKEELKTAIENFESELVEAVNSVNFSEEDAKKKLREEVELTTLSVPTNISLNALHYKSQIMHFIEKTSFGYLGAIGLFSLIFIIIRALGTIEMSFNDIWKIKKSRSIFRKFSNYISMLIIIPMLLLASTTITAALTNAKLVAFLNRIWVGEAYLSILKWLFPIAVLWIAFIAAYILVPNTRVKFIPGIIGGLVGGTIFHLLQIFYFRGQASVADYNVIYGAFAAIPFFLLWLQTSWIVILFGAELSFVIQNIKSIKMKGHSIGINYASRELLGLMIMGRIASQFLDGKTEKWSDEHLSEELNVPIGVIQEIILELSDASLVIEIPAKQNVYYMPARDLHSIYVNEVLHAMRSYGEQRVPVKMTHYDKNLIELIGKTRDIIKNNLQFTIKDIILKTDAEKETPPPSLTQ</sequence>
<comment type="caution">
    <text evidence="8">The sequence shown here is derived from an EMBL/GenBank/DDBJ whole genome shotgun (WGS) entry which is preliminary data.</text>
</comment>
<feature type="transmembrane region" description="Helical" evidence="7">
    <location>
        <begin position="364"/>
        <end position="385"/>
    </location>
</feature>
<evidence type="ECO:0000256" key="5">
    <source>
        <dbReference type="ARBA" id="ARBA00023136"/>
    </source>
</evidence>
<name>A0A533QEM6_9BACT</name>
<evidence type="ECO:0000313" key="8">
    <source>
        <dbReference type="EMBL" id="TLD43215.1"/>
    </source>
</evidence>
<evidence type="ECO:0000256" key="1">
    <source>
        <dbReference type="ARBA" id="ARBA00004651"/>
    </source>
</evidence>
<keyword evidence="4 7" id="KW-1133">Transmembrane helix</keyword>
<dbReference type="EMBL" id="SULG01000006">
    <property type="protein sequence ID" value="TLD43215.1"/>
    <property type="molecule type" value="Genomic_DNA"/>
</dbReference>
<feature type="transmembrane region" description="Helical" evidence="7">
    <location>
        <begin position="248"/>
        <end position="271"/>
    </location>
</feature>
<dbReference type="PANTHER" id="PTHR30213:SF0">
    <property type="entry name" value="UPF0761 MEMBRANE PROTEIN YIHY"/>
    <property type="match status" value="1"/>
</dbReference>
<proteinExistence type="predicted"/>
<dbReference type="GO" id="GO:0005886">
    <property type="term" value="C:plasma membrane"/>
    <property type="evidence" value="ECO:0007669"/>
    <property type="project" value="UniProtKB-SubCell"/>
</dbReference>
<dbReference type="InterPro" id="IPR017039">
    <property type="entry name" value="Virul_fac_BrkB"/>
</dbReference>
<feature type="coiled-coil region" evidence="6">
    <location>
        <begin position="175"/>
        <end position="209"/>
    </location>
</feature>
<keyword evidence="2" id="KW-1003">Cell membrane</keyword>
<feature type="transmembrane region" description="Helical" evidence="7">
    <location>
        <begin position="397"/>
        <end position="429"/>
    </location>
</feature>
<evidence type="ECO:0000313" key="9">
    <source>
        <dbReference type="Proteomes" id="UP000319783"/>
    </source>
</evidence>
<gene>
    <name evidence="8" type="ORF">JETT_0519</name>
</gene>
<dbReference type="Proteomes" id="UP000319783">
    <property type="component" value="Unassembled WGS sequence"/>
</dbReference>
<evidence type="ECO:0000256" key="6">
    <source>
        <dbReference type="SAM" id="Coils"/>
    </source>
</evidence>
<reference evidence="8 9" key="1">
    <citation type="submission" date="2019-04" db="EMBL/GenBank/DDBJ databases">
        <title>Genome of a novel bacterium Candidatus Jettenia ecosi reconstructed from metagenome of an anammox bioreactor.</title>
        <authorList>
            <person name="Mardanov A.V."/>
            <person name="Beletsky A.V."/>
            <person name="Ravin N.V."/>
            <person name="Botchkova E.A."/>
            <person name="Litti Y.V."/>
            <person name="Nozhevnikova A.N."/>
        </authorList>
    </citation>
    <scope>NUCLEOTIDE SEQUENCE [LARGE SCALE GENOMIC DNA]</scope>
    <source>
        <strain evidence="8">J2</strain>
    </source>
</reference>
<evidence type="ECO:0000256" key="4">
    <source>
        <dbReference type="ARBA" id="ARBA00022989"/>
    </source>
</evidence>
<keyword evidence="6" id="KW-0175">Coiled coil</keyword>
<evidence type="ECO:0000256" key="2">
    <source>
        <dbReference type="ARBA" id="ARBA00022475"/>
    </source>
</evidence>
<dbReference type="PANTHER" id="PTHR30213">
    <property type="entry name" value="INNER MEMBRANE PROTEIN YHJD"/>
    <property type="match status" value="1"/>
</dbReference>